<organism evidence="6 7">
    <name type="scientific">Pseudaquabacterium terrae</name>
    <dbReference type="NCBI Taxonomy" id="2732868"/>
    <lineage>
        <taxon>Bacteria</taxon>
        <taxon>Pseudomonadati</taxon>
        <taxon>Pseudomonadota</taxon>
        <taxon>Betaproteobacteria</taxon>
        <taxon>Burkholderiales</taxon>
        <taxon>Sphaerotilaceae</taxon>
        <taxon>Pseudaquabacterium</taxon>
    </lineage>
</organism>
<dbReference type="InterPro" id="IPR051398">
    <property type="entry name" value="Polysacch_Deacetylase"/>
</dbReference>
<evidence type="ECO:0000256" key="2">
    <source>
        <dbReference type="ARBA" id="ARBA00022729"/>
    </source>
</evidence>
<feature type="compositionally biased region" description="Pro residues" evidence="3">
    <location>
        <begin position="29"/>
        <end position="38"/>
    </location>
</feature>
<dbReference type="PANTHER" id="PTHR34216:SF3">
    <property type="entry name" value="POLY-BETA-1,6-N-ACETYL-D-GLUCOSAMINE N-DEACETYLASE"/>
    <property type="match status" value="1"/>
</dbReference>
<evidence type="ECO:0000313" key="6">
    <source>
        <dbReference type="EMBL" id="NRF66439.1"/>
    </source>
</evidence>
<comment type="caution">
    <text evidence="6">The sequence shown here is derived from an EMBL/GenBank/DDBJ whole genome shotgun (WGS) entry which is preliminary data.</text>
</comment>
<dbReference type="InterPro" id="IPR011330">
    <property type="entry name" value="Glyco_hydro/deAcase_b/a-brl"/>
</dbReference>
<proteinExistence type="predicted"/>
<gene>
    <name evidence="6" type="ORF">HLB44_05535</name>
</gene>
<dbReference type="PANTHER" id="PTHR34216">
    <property type="match status" value="1"/>
</dbReference>
<keyword evidence="7" id="KW-1185">Reference proteome</keyword>
<dbReference type="SUPFAM" id="SSF88713">
    <property type="entry name" value="Glycoside hydrolase/deacetylase"/>
    <property type="match status" value="1"/>
</dbReference>
<evidence type="ECO:0000256" key="1">
    <source>
        <dbReference type="ARBA" id="ARBA00004613"/>
    </source>
</evidence>
<dbReference type="RefSeq" id="WP_173121518.1">
    <property type="nucleotide sequence ID" value="NZ_JABRWJ010000002.1"/>
</dbReference>
<dbReference type="CDD" id="cd10969">
    <property type="entry name" value="CE4_Ecf1_like_5s"/>
    <property type="match status" value="1"/>
</dbReference>
<reference evidence="6 7" key="1">
    <citation type="submission" date="2020-05" db="EMBL/GenBank/DDBJ databases">
        <title>Aquincola sp. isolate from soil.</title>
        <authorList>
            <person name="Han J."/>
            <person name="Kim D.-U."/>
        </authorList>
    </citation>
    <scope>NUCLEOTIDE SEQUENCE [LARGE SCALE GENOMIC DNA]</scope>
    <source>
        <strain evidence="6 7">S2</strain>
    </source>
</reference>
<sequence>MAVRVGAAACGSFVSLALLAACAGRAPAPPAAAEPPAAPAARAQGRAATPPFPQAAGEVIGRGERLLIYLPHDGDQLPAIAARFLGDADKHWTIAEANGVPRAEAGQPLIVPLQPLNPTGVRNGELQTVPILCYHRFGAGGAKMVVSPANFAAQLDWLARNDYQVLKLSQVAGFLAGREPLPRRSVVITIDDGYESVYRHAWPLLKKHGFTATLFVYTDFIGAADGLSWAQLQEMAASGVIDIQAHSKTHRNLTDRSAGESDERYRQAIETELRAPRELLEKRLAAAKVKVQQFAYPFGDANDVVLDAMSRQRYQLGVTVQPGGNAFFSQPTLLKRTMIFGDLDLDGFKSKLQISRSVSAP</sequence>
<dbReference type="InterPro" id="IPR002509">
    <property type="entry name" value="NODB_dom"/>
</dbReference>
<dbReference type="PROSITE" id="PS51677">
    <property type="entry name" value="NODB"/>
    <property type="match status" value="1"/>
</dbReference>
<evidence type="ECO:0000259" key="5">
    <source>
        <dbReference type="PROSITE" id="PS51677"/>
    </source>
</evidence>
<feature type="compositionally biased region" description="Low complexity" evidence="3">
    <location>
        <begin position="39"/>
        <end position="49"/>
    </location>
</feature>
<feature type="region of interest" description="Disordered" evidence="3">
    <location>
        <begin position="29"/>
        <end position="49"/>
    </location>
</feature>
<name>A0ABX2EBE9_9BURK</name>
<feature type="chain" id="PRO_5046836456" evidence="4">
    <location>
        <begin position="21"/>
        <end position="361"/>
    </location>
</feature>
<evidence type="ECO:0000313" key="7">
    <source>
        <dbReference type="Proteomes" id="UP000737171"/>
    </source>
</evidence>
<dbReference type="Proteomes" id="UP000737171">
    <property type="component" value="Unassembled WGS sequence"/>
</dbReference>
<evidence type="ECO:0000256" key="4">
    <source>
        <dbReference type="SAM" id="SignalP"/>
    </source>
</evidence>
<evidence type="ECO:0000256" key="3">
    <source>
        <dbReference type="SAM" id="MobiDB-lite"/>
    </source>
</evidence>
<feature type="signal peptide" evidence="4">
    <location>
        <begin position="1"/>
        <end position="20"/>
    </location>
</feature>
<comment type="subcellular location">
    <subcellularLocation>
        <location evidence="1">Secreted</location>
    </subcellularLocation>
</comment>
<accession>A0ABX2EBE9</accession>
<dbReference type="Pfam" id="PF01522">
    <property type="entry name" value="Polysacc_deac_1"/>
    <property type="match status" value="1"/>
</dbReference>
<dbReference type="Gene3D" id="3.20.20.370">
    <property type="entry name" value="Glycoside hydrolase/deacetylase"/>
    <property type="match status" value="1"/>
</dbReference>
<keyword evidence="2 4" id="KW-0732">Signal</keyword>
<feature type="domain" description="NodB homology" evidence="5">
    <location>
        <begin position="184"/>
        <end position="361"/>
    </location>
</feature>
<protein>
    <submittedName>
        <fullName evidence="6">Polysaccharide deacetylase family protein</fullName>
    </submittedName>
</protein>
<dbReference type="PROSITE" id="PS51257">
    <property type="entry name" value="PROKAR_LIPOPROTEIN"/>
    <property type="match status" value="1"/>
</dbReference>
<dbReference type="EMBL" id="JABRWJ010000002">
    <property type="protein sequence ID" value="NRF66439.1"/>
    <property type="molecule type" value="Genomic_DNA"/>
</dbReference>